<gene>
    <name evidence="1" type="ORF">TNCV_3728051</name>
</gene>
<evidence type="ECO:0000313" key="1">
    <source>
        <dbReference type="EMBL" id="GFX86536.1"/>
    </source>
</evidence>
<evidence type="ECO:0000313" key="2">
    <source>
        <dbReference type="Proteomes" id="UP000887159"/>
    </source>
</evidence>
<dbReference type="AlphaFoldDB" id="A0A8X6UNY6"/>
<name>A0A8X6UNY6_TRICX</name>
<keyword evidence="2" id="KW-1185">Reference proteome</keyword>
<comment type="caution">
    <text evidence="1">The sequence shown here is derived from an EMBL/GenBank/DDBJ whole genome shotgun (WGS) entry which is preliminary data.</text>
</comment>
<proteinExistence type="predicted"/>
<dbReference type="EMBL" id="BMAU01021010">
    <property type="protein sequence ID" value="GFX86536.1"/>
    <property type="molecule type" value="Genomic_DNA"/>
</dbReference>
<accession>A0A8X6UNY6</accession>
<organism evidence="1 2">
    <name type="scientific">Trichonephila clavipes</name>
    <name type="common">Golden silk orbweaver</name>
    <name type="synonym">Nephila clavipes</name>
    <dbReference type="NCBI Taxonomy" id="2585209"/>
    <lineage>
        <taxon>Eukaryota</taxon>
        <taxon>Metazoa</taxon>
        <taxon>Ecdysozoa</taxon>
        <taxon>Arthropoda</taxon>
        <taxon>Chelicerata</taxon>
        <taxon>Arachnida</taxon>
        <taxon>Araneae</taxon>
        <taxon>Araneomorphae</taxon>
        <taxon>Entelegynae</taxon>
        <taxon>Araneoidea</taxon>
        <taxon>Nephilidae</taxon>
        <taxon>Trichonephila</taxon>
    </lineage>
</organism>
<reference evidence="1" key="1">
    <citation type="submission" date="2020-08" db="EMBL/GenBank/DDBJ databases">
        <title>Multicomponent nature underlies the extraordinary mechanical properties of spider dragline silk.</title>
        <authorList>
            <person name="Kono N."/>
            <person name="Nakamura H."/>
            <person name="Mori M."/>
            <person name="Yoshida Y."/>
            <person name="Ohtoshi R."/>
            <person name="Malay A.D."/>
            <person name="Moran D.A.P."/>
            <person name="Tomita M."/>
            <person name="Numata K."/>
            <person name="Arakawa K."/>
        </authorList>
    </citation>
    <scope>NUCLEOTIDE SEQUENCE</scope>
</reference>
<sequence>MNDASFSRRDSVGSLVDWSMITSKNPVFHIRLRGCRLVGLREKPRKFRSSSDSLFLCSSLNSGDIINEQFIRDSEVSCWSLSNPMRRK</sequence>
<dbReference type="Proteomes" id="UP000887159">
    <property type="component" value="Unassembled WGS sequence"/>
</dbReference>
<protein>
    <submittedName>
        <fullName evidence="1">Uncharacterized protein</fullName>
    </submittedName>
</protein>